<gene>
    <name evidence="1" type="ORF">PDM28_14870</name>
</gene>
<accession>A0ABY9YB74</accession>
<reference evidence="1 2" key="1">
    <citation type="submission" date="2022-12" db="EMBL/GenBank/DDBJ databases">
        <title>Two new species, Stenotrophomonas aracearum and Stenotrophomonas oahuensis, isolated from Anthurium (Araceae family) in Hawaii.</title>
        <authorList>
            <person name="Chunag S.C."/>
            <person name="Dobhal S."/>
            <person name="Alvarez A."/>
            <person name="Arif M."/>
        </authorList>
    </citation>
    <scope>NUCLEOTIDE SEQUENCE [LARGE SCALE GENOMIC DNA]</scope>
    <source>
        <strain evidence="1 2">A5588</strain>
    </source>
</reference>
<evidence type="ECO:0000313" key="1">
    <source>
        <dbReference type="EMBL" id="WNH47947.1"/>
    </source>
</evidence>
<evidence type="ECO:0000313" key="2">
    <source>
        <dbReference type="Proteomes" id="UP001305421"/>
    </source>
</evidence>
<keyword evidence="2" id="KW-1185">Reference proteome</keyword>
<dbReference type="RefSeq" id="WP_311182627.1">
    <property type="nucleotide sequence ID" value="NZ_CP115543.1"/>
</dbReference>
<protein>
    <submittedName>
        <fullName evidence="1">Uncharacterized protein</fullName>
    </submittedName>
</protein>
<organism evidence="1 2">
    <name type="scientific">Stenotrophomonas aracearum</name>
    <dbReference type="NCBI Taxonomy" id="3003272"/>
    <lineage>
        <taxon>Bacteria</taxon>
        <taxon>Pseudomonadati</taxon>
        <taxon>Pseudomonadota</taxon>
        <taxon>Gammaproteobacteria</taxon>
        <taxon>Lysobacterales</taxon>
        <taxon>Lysobacteraceae</taxon>
        <taxon>Stenotrophomonas</taxon>
    </lineage>
</organism>
<dbReference type="Proteomes" id="UP001305421">
    <property type="component" value="Chromosome"/>
</dbReference>
<proteinExistence type="predicted"/>
<dbReference type="EMBL" id="CP115543">
    <property type="protein sequence ID" value="WNH47947.1"/>
    <property type="molecule type" value="Genomic_DNA"/>
</dbReference>
<sequence length="241" mass="25864">MRPSRPDYVVDAKAGNPLKDVALHDTALTSVELALDRLMCTVEVEGSGGQMAEGERVVITCQGLHSFFASFNLAEMLDNDWPGNVQDGRYHENGIFRVYLTGGMLEAGAAALTLGDSAPLEHEAPGEGAHVVISGYQALYAVDFDFGFLEHLSVSPTLGAITAHVLMRVADPSSELVPAVLSFTGVKSCSLKLDVAAMKAPARFGSLRSLRMSVRSRTVWMYCSEGFVEVVADQVVLRRAG</sequence>
<name>A0ABY9YB74_9GAMM</name>